<evidence type="ECO:0000256" key="8">
    <source>
        <dbReference type="ARBA" id="ARBA00023118"/>
    </source>
</evidence>
<keyword evidence="4 9" id="KW-0479">Metal-binding</keyword>
<dbReference type="GO" id="GO:0016787">
    <property type="term" value="F:hydrolase activity"/>
    <property type="evidence" value="ECO:0007669"/>
    <property type="project" value="UniProtKB-KW"/>
</dbReference>
<dbReference type="RefSeq" id="WP_087145846.1">
    <property type="nucleotide sequence ID" value="NZ_FUKJ01000045.1"/>
</dbReference>
<dbReference type="GO" id="GO:0046872">
    <property type="term" value="F:metal ion binding"/>
    <property type="evidence" value="ECO:0007669"/>
    <property type="project" value="UniProtKB-UniRule"/>
</dbReference>
<keyword evidence="3 9" id="KW-0540">Nuclease</keyword>
<dbReference type="PANTHER" id="PTHR34405:SF3">
    <property type="entry name" value="CRISPR-ASSOCIATED ENDORIBONUCLEASE CAS2 3"/>
    <property type="match status" value="1"/>
</dbReference>
<gene>
    <name evidence="9" type="primary">cas2</name>
    <name evidence="10" type="ORF">CRENPOLYSF2_1390013</name>
</gene>
<keyword evidence="8 9" id="KW-0051">Antiviral defense</keyword>
<evidence type="ECO:0000256" key="1">
    <source>
        <dbReference type="ARBA" id="ARBA00001946"/>
    </source>
</evidence>
<dbReference type="EMBL" id="FUKJ01000045">
    <property type="protein sequence ID" value="SJM89900.1"/>
    <property type="molecule type" value="Genomic_DNA"/>
</dbReference>
<dbReference type="Pfam" id="PF09827">
    <property type="entry name" value="CRISPR_Cas2"/>
    <property type="match status" value="1"/>
</dbReference>
<keyword evidence="11" id="KW-1185">Reference proteome</keyword>
<dbReference type="GO" id="GO:0043571">
    <property type="term" value="P:maintenance of CRISPR repeat elements"/>
    <property type="evidence" value="ECO:0007669"/>
    <property type="project" value="UniProtKB-UniRule"/>
</dbReference>
<dbReference type="OrthoDB" id="9798176at2"/>
<evidence type="ECO:0000256" key="7">
    <source>
        <dbReference type="ARBA" id="ARBA00022842"/>
    </source>
</evidence>
<evidence type="ECO:0000256" key="6">
    <source>
        <dbReference type="ARBA" id="ARBA00022801"/>
    </source>
</evidence>
<dbReference type="Gene3D" id="3.30.70.240">
    <property type="match status" value="1"/>
</dbReference>
<keyword evidence="7 9" id="KW-0460">Magnesium</keyword>
<dbReference type="AlphaFoldDB" id="A0A1R4H1G9"/>
<evidence type="ECO:0000256" key="9">
    <source>
        <dbReference type="HAMAP-Rule" id="MF_01471"/>
    </source>
</evidence>
<evidence type="ECO:0000256" key="4">
    <source>
        <dbReference type="ARBA" id="ARBA00022723"/>
    </source>
</evidence>
<dbReference type="SUPFAM" id="SSF143430">
    <property type="entry name" value="TTP0101/SSO1404-like"/>
    <property type="match status" value="1"/>
</dbReference>
<sequence>MADKRKFLICYDIVDSKRLRRAHRLLSDIAMSVQYSVFEAELSNAELQQLQEKLMPCIDSEADKLTIYRLFKTNAKIDLAVHDDDELLYI</sequence>
<protein>
    <recommendedName>
        <fullName evidence="9">CRISPR-associated endoribonuclease Cas2</fullName>
        <ecNumber evidence="9">3.1.-.-</ecNumber>
    </recommendedName>
</protein>
<comment type="function">
    <text evidence="9">CRISPR (clustered regularly interspaced short palindromic repeat), is an adaptive immune system that provides protection against mobile genetic elements (viruses, transposable elements and conjugative plasmids). CRISPR clusters contain sequences complementary to antecedent mobile elements and target invading nucleic acids. CRISPR clusters are transcribed and processed into CRISPR RNA (crRNA). Functions as a ssRNA-specific endoribonuclease. Involved in the integration of spacer DNA into the CRISPR cassette.</text>
</comment>
<comment type="subunit">
    <text evidence="9">Homodimer, forms a heterotetramer with a Cas1 homodimer.</text>
</comment>
<keyword evidence="5 9" id="KW-0255">Endonuclease</keyword>
<dbReference type="GO" id="GO:0004521">
    <property type="term" value="F:RNA endonuclease activity"/>
    <property type="evidence" value="ECO:0007669"/>
    <property type="project" value="InterPro"/>
</dbReference>
<comment type="similarity">
    <text evidence="2 9">Belongs to the CRISPR-associated endoribonuclease Cas2 protein family.</text>
</comment>
<dbReference type="EC" id="3.1.-.-" evidence="9"/>
<name>A0A1R4H1G9_9GAMM</name>
<proteinExistence type="inferred from homology"/>
<dbReference type="InterPro" id="IPR019199">
    <property type="entry name" value="Virulence_VapD/CRISPR_Cas2"/>
</dbReference>
<dbReference type="PANTHER" id="PTHR34405">
    <property type="entry name" value="CRISPR-ASSOCIATED ENDORIBONUCLEASE CAS2"/>
    <property type="match status" value="1"/>
</dbReference>
<evidence type="ECO:0000313" key="10">
    <source>
        <dbReference type="EMBL" id="SJM89900.1"/>
    </source>
</evidence>
<accession>A0A1R4H1G9</accession>
<dbReference type="NCBIfam" id="TIGR01573">
    <property type="entry name" value="cas2"/>
    <property type="match status" value="1"/>
</dbReference>
<reference evidence="11" key="1">
    <citation type="submission" date="2017-02" db="EMBL/GenBank/DDBJ databases">
        <authorList>
            <person name="Daims H."/>
        </authorList>
    </citation>
    <scope>NUCLEOTIDE SEQUENCE [LARGE SCALE GENOMIC DNA]</scope>
</reference>
<keyword evidence="6 9" id="KW-0378">Hydrolase</keyword>
<organism evidence="10 11">
    <name type="scientific">Crenothrix polyspora</name>
    <dbReference type="NCBI Taxonomy" id="360316"/>
    <lineage>
        <taxon>Bacteria</taxon>
        <taxon>Pseudomonadati</taxon>
        <taxon>Pseudomonadota</taxon>
        <taxon>Gammaproteobacteria</taxon>
        <taxon>Methylococcales</taxon>
        <taxon>Crenotrichaceae</taxon>
        <taxon>Crenothrix</taxon>
    </lineage>
</organism>
<feature type="binding site" evidence="9">
    <location>
        <position position="12"/>
    </location>
    <ligand>
        <name>Mg(2+)</name>
        <dbReference type="ChEBI" id="CHEBI:18420"/>
        <note>catalytic</note>
    </ligand>
</feature>
<dbReference type="HAMAP" id="MF_01471">
    <property type="entry name" value="Cas2"/>
    <property type="match status" value="1"/>
</dbReference>
<comment type="cofactor">
    <cofactor evidence="1 9">
        <name>Mg(2+)</name>
        <dbReference type="ChEBI" id="CHEBI:18420"/>
    </cofactor>
</comment>
<dbReference type="Proteomes" id="UP000195442">
    <property type="component" value="Unassembled WGS sequence"/>
</dbReference>
<evidence type="ECO:0000256" key="3">
    <source>
        <dbReference type="ARBA" id="ARBA00022722"/>
    </source>
</evidence>
<evidence type="ECO:0000256" key="2">
    <source>
        <dbReference type="ARBA" id="ARBA00009959"/>
    </source>
</evidence>
<dbReference type="InterPro" id="IPR021127">
    <property type="entry name" value="CRISPR_associated_Cas2"/>
</dbReference>
<dbReference type="CDD" id="cd09725">
    <property type="entry name" value="Cas2_I_II_III"/>
    <property type="match status" value="1"/>
</dbReference>
<evidence type="ECO:0000313" key="11">
    <source>
        <dbReference type="Proteomes" id="UP000195442"/>
    </source>
</evidence>
<evidence type="ECO:0000256" key="5">
    <source>
        <dbReference type="ARBA" id="ARBA00022759"/>
    </source>
</evidence>
<dbReference type="GO" id="GO:0051607">
    <property type="term" value="P:defense response to virus"/>
    <property type="evidence" value="ECO:0007669"/>
    <property type="project" value="UniProtKB-UniRule"/>
</dbReference>